<dbReference type="EMBL" id="BAAALG010000009">
    <property type="protein sequence ID" value="GAA1103719.1"/>
    <property type="molecule type" value="Genomic_DNA"/>
</dbReference>
<evidence type="ECO:0000313" key="2">
    <source>
        <dbReference type="Proteomes" id="UP001501581"/>
    </source>
</evidence>
<comment type="caution">
    <text evidence="1">The sequence shown here is derived from an EMBL/GenBank/DDBJ whole genome shotgun (WGS) entry which is preliminary data.</text>
</comment>
<keyword evidence="2" id="KW-1185">Reference proteome</keyword>
<sequence length="71" mass="7501">MTPQSSPEPVVIGVSAAWAGAAVKVNAPNVLRVRTDANDAATGARLWRRDPGISGAFHLELGKANLRHFPL</sequence>
<gene>
    <name evidence="1" type="ORF">GCM10009668_23300</name>
</gene>
<proteinExistence type="predicted"/>
<protein>
    <submittedName>
        <fullName evidence="1">Uncharacterized protein</fullName>
    </submittedName>
</protein>
<reference evidence="1 2" key="1">
    <citation type="journal article" date="2019" name="Int. J. Syst. Evol. Microbiol.">
        <title>The Global Catalogue of Microorganisms (GCM) 10K type strain sequencing project: providing services to taxonomists for standard genome sequencing and annotation.</title>
        <authorList>
            <consortium name="The Broad Institute Genomics Platform"/>
            <consortium name="The Broad Institute Genome Sequencing Center for Infectious Disease"/>
            <person name="Wu L."/>
            <person name="Ma J."/>
        </authorList>
    </citation>
    <scope>NUCLEOTIDE SEQUENCE [LARGE SCALE GENOMIC DNA]</scope>
    <source>
        <strain evidence="1 2">JCM 13008</strain>
    </source>
</reference>
<evidence type="ECO:0000313" key="1">
    <source>
        <dbReference type="EMBL" id="GAA1103719.1"/>
    </source>
</evidence>
<accession>A0ABN1TUP7</accession>
<organism evidence="1 2">
    <name type="scientific">Nocardioides dubius</name>
    <dbReference type="NCBI Taxonomy" id="317019"/>
    <lineage>
        <taxon>Bacteria</taxon>
        <taxon>Bacillati</taxon>
        <taxon>Actinomycetota</taxon>
        <taxon>Actinomycetes</taxon>
        <taxon>Propionibacteriales</taxon>
        <taxon>Nocardioidaceae</taxon>
        <taxon>Nocardioides</taxon>
    </lineage>
</organism>
<name>A0ABN1TUP7_9ACTN</name>
<dbReference type="Proteomes" id="UP001501581">
    <property type="component" value="Unassembled WGS sequence"/>
</dbReference>